<proteinExistence type="predicted"/>
<dbReference type="AlphaFoldDB" id="A0AAV2GB43"/>
<feature type="compositionally biased region" description="Basic and acidic residues" evidence="1">
    <location>
        <begin position="81"/>
        <end position="92"/>
    </location>
</feature>
<evidence type="ECO:0000313" key="2">
    <source>
        <dbReference type="EMBL" id="CAL1406958.1"/>
    </source>
</evidence>
<evidence type="ECO:0000313" key="3">
    <source>
        <dbReference type="Proteomes" id="UP001497516"/>
    </source>
</evidence>
<feature type="compositionally biased region" description="Low complexity" evidence="1">
    <location>
        <begin position="63"/>
        <end position="75"/>
    </location>
</feature>
<dbReference type="EMBL" id="OZ034821">
    <property type="protein sequence ID" value="CAL1406958.1"/>
    <property type="molecule type" value="Genomic_DNA"/>
</dbReference>
<gene>
    <name evidence="2" type="ORF">LTRI10_LOCUS46650</name>
</gene>
<sequence>MGRTSIRSRLPRTHQEQEACDDLEEDYAEEPGAREVLPEGELLSRGAREDELPSREPIGLMGGASASVRGSSVSDDSGEEVASREEESHSPS</sequence>
<protein>
    <submittedName>
        <fullName evidence="2">Uncharacterized protein</fullName>
    </submittedName>
</protein>
<accession>A0AAV2GB43</accession>
<name>A0AAV2GB43_9ROSI</name>
<keyword evidence="3" id="KW-1185">Reference proteome</keyword>
<feature type="region of interest" description="Disordered" evidence="1">
    <location>
        <begin position="1"/>
        <end position="20"/>
    </location>
</feature>
<evidence type="ECO:0000256" key="1">
    <source>
        <dbReference type="SAM" id="MobiDB-lite"/>
    </source>
</evidence>
<organism evidence="2 3">
    <name type="scientific">Linum trigynum</name>
    <dbReference type="NCBI Taxonomy" id="586398"/>
    <lineage>
        <taxon>Eukaryota</taxon>
        <taxon>Viridiplantae</taxon>
        <taxon>Streptophyta</taxon>
        <taxon>Embryophyta</taxon>
        <taxon>Tracheophyta</taxon>
        <taxon>Spermatophyta</taxon>
        <taxon>Magnoliopsida</taxon>
        <taxon>eudicotyledons</taxon>
        <taxon>Gunneridae</taxon>
        <taxon>Pentapetalae</taxon>
        <taxon>rosids</taxon>
        <taxon>fabids</taxon>
        <taxon>Malpighiales</taxon>
        <taxon>Linaceae</taxon>
        <taxon>Linum</taxon>
    </lineage>
</organism>
<dbReference type="Proteomes" id="UP001497516">
    <property type="component" value="Chromosome 8"/>
</dbReference>
<reference evidence="2 3" key="1">
    <citation type="submission" date="2024-04" db="EMBL/GenBank/DDBJ databases">
        <authorList>
            <person name="Fracassetti M."/>
        </authorList>
    </citation>
    <scope>NUCLEOTIDE SEQUENCE [LARGE SCALE GENOMIC DNA]</scope>
</reference>
<feature type="region of interest" description="Disordered" evidence="1">
    <location>
        <begin position="29"/>
        <end position="92"/>
    </location>
</feature>